<proteinExistence type="predicted"/>
<reference evidence="2" key="1">
    <citation type="submission" date="2021-01" db="EMBL/GenBank/DDBJ databases">
        <authorList>
            <consortium name="Genoscope - CEA"/>
            <person name="William W."/>
        </authorList>
    </citation>
    <scope>NUCLEOTIDE SEQUENCE</scope>
</reference>
<keyword evidence="1" id="KW-0732">Signal</keyword>
<dbReference type="AlphaFoldDB" id="A0A8S1KQZ9"/>
<gene>
    <name evidence="2" type="ORF">PPRIM_AZ9-3.1.T0260286</name>
</gene>
<evidence type="ECO:0000313" key="3">
    <source>
        <dbReference type="Proteomes" id="UP000688137"/>
    </source>
</evidence>
<evidence type="ECO:0000256" key="1">
    <source>
        <dbReference type="SAM" id="SignalP"/>
    </source>
</evidence>
<sequence length="233" mass="27536">MINISIIWLQLNINLTLFLCKNQLVFISFIENKQERTLKNLCTGLHTSIQKKYQFINKIFLFQKEQEITKKELITSSFIFCFISSNYFGYSQNSQSYDINSLPFVNDLISKKLLINFYLLAYHNVLNLLMNNNFINKSLINEKRIIKIYPLYQQNYGLCTILKKYSKLQTQQFKTALKILYEKSSSEFSCNFMRNEFVIFINTFGNILSSYMICCMSKAHYIILILILQIAII</sequence>
<evidence type="ECO:0000313" key="2">
    <source>
        <dbReference type="EMBL" id="CAD8057920.1"/>
    </source>
</evidence>
<name>A0A8S1KQZ9_PARPR</name>
<keyword evidence="3" id="KW-1185">Reference proteome</keyword>
<evidence type="ECO:0008006" key="4">
    <source>
        <dbReference type="Google" id="ProtNLM"/>
    </source>
</evidence>
<protein>
    <recommendedName>
        <fullName evidence="4">Transmembrane protein</fullName>
    </recommendedName>
</protein>
<organism evidence="2 3">
    <name type="scientific">Paramecium primaurelia</name>
    <dbReference type="NCBI Taxonomy" id="5886"/>
    <lineage>
        <taxon>Eukaryota</taxon>
        <taxon>Sar</taxon>
        <taxon>Alveolata</taxon>
        <taxon>Ciliophora</taxon>
        <taxon>Intramacronucleata</taxon>
        <taxon>Oligohymenophorea</taxon>
        <taxon>Peniculida</taxon>
        <taxon>Parameciidae</taxon>
        <taxon>Paramecium</taxon>
    </lineage>
</organism>
<comment type="caution">
    <text evidence="2">The sequence shown here is derived from an EMBL/GenBank/DDBJ whole genome shotgun (WGS) entry which is preliminary data.</text>
</comment>
<feature type="signal peptide" evidence="1">
    <location>
        <begin position="1"/>
        <end position="18"/>
    </location>
</feature>
<accession>A0A8S1KQZ9</accession>
<dbReference type="EMBL" id="CAJJDM010000025">
    <property type="protein sequence ID" value="CAD8057920.1"/>
    <property type="molecule type" value="Genomic_DNA"/>
</dbReference>
<feature type="chain" id="PRO_5035910674" description="Transmembrane protein" evidence="1">
    <location>
        <begin position="19"/>
        <end position="233"/>
    </location>
</feature>
<dbReference type="Proteomes" id="UP000688137">
    <property type="component" value="Unassembled WGS sequence"/>
</dbReference>